<protein>
    <submittedName>
        <fullName evidence="2">Uncharacterized protein</fullName>
    </submittedName>
</protein>
<dbReference type="AlphaFoldDB" id="A9GUE6"/>
<reference evidence="2 3" key="1">
    <citation type="journal article" date="2007" name="Nat. Biotechnol.">
        <title>Complete genome sequence of the myxobacterium Sorangium cellulosum.</title>
        <authorList>
            <person name="Schneiker S."/>
            <person name="Perlova O."/>
            <person name="Kaiser O."/>
            <person name="Gerth K."/>
            <person name="Alici A."/>
            <person name="Altmeyer M.O."/>
            <person name="Bartels D."/>
            <person name="Bekel T."/>
            <person name="Beyer S."/>
            <person name="Bode E."/>
            <person name="Bode H.B."/>
            <person name="Bolten C.J."/>
            <person name="Choudhuri J.V."/>
            <person name="Doss S."/>
            <person name="Elnakady Y.A."/>
            <person name="Frank B."/>
            <person name="Gaigalat L."/>
            <person name="Goesmann A."/>
            <person name="Groeger C."/>
            <person name="Gross F."/>
            <person name="Jelsbak L."/>
            <person name="Jelsbak L."/>
            <person name="Kalinowski J."/>
            <person name="Kegler C."/>
            <person name="Knauber T."/>
            <person name="Konietzny S."/>
            <person name="Kopp M."/>
            <person name="Krause L."/>
            <person name="Krug D."/>
            <person name="Linke B."/>
            <person name="Mahmud T."/>
            <person name="Martinez-Arias R."/>
            <person name="McHardy A.C."/>
            <person name="Merai M."/>
            <person name="Meyer F."/>
            <person name="Mormann S."/>
            <person name="Munoz-Dorado J."/>
            <person name="Perez J."/>
            <person name="Pradella S."/>
            <person name="Rachid S."/>
            <person name="Raddatz G."/>
            <person name="Rosenau F."/>
            <person name="Rueckert C."/>
            <person name="Sasse F."/>
            <person name="Scharfe M."/>
            <person name="Schuster S.C."/>
            <person name="Suen G."/>
            <person name="Treuner-Lange A."/>
            <person name="Velicer G.J."/>
            <person name="Vorholter F.-J."/>
            <person name="Weissman K.J."/>
            <person name="Welch R.D."/>
            <person name="Wenzel S.C."/>
            <person name="Whitworth D.E."/>
            <person name="Wilhelm S."/>
            <person name="Wittmann C."/>
            <person name="Bloecker H."/>
            <person name="Puehler A."/>
            <person name="Mueller R."/>
        </authorList>
    </citation>
    <scope>NUCLEOTIDE SEQUENCE [LARGE SCALE GENOMIC DNA]</scope>
    <source>
        <strain evidence="3">So ce56</strain>
    </source>
</reference>
<dbReference type="Proteomes" id="UP000002139">
    <property type="component" value="Chromosome"/>
</dbReference>
<evidence type="ECO:0000313" key="2">
    <source>
        <dbReference type="EMBL" id="CAN90608.1"/>
    </source>
</evidence>
<name>A9GUE6_SORC5</name>
<organism evidence="2 3">
    <name type="scientific">Sorangium cellulosum (strain So ce56)</name>
    <name type="common">Polyangium cellulosum (strain So ce56)</name>
    <dbReference type="NCBI Taxonomy" id="448385"/>
    <lineage>
        <taxon>Bacteria</taxon>
        <taxon>Pseudomonadati</taxon>
        <taxon>Myxococcota</taxon>
        <taxon>Polyangia</taxon>
        <taxon>Polyangiales</taxon>
        <taxon>Polyangiaceae</taxon>
        <taxon>Sorangium</taxon>
    </lineage>
</organism>
<accession>A9GUE6</accession>
<dbReference type="STRING" id="448385.sce0451"/>
<feature type="compositionally biased region" description="Low complexity" evidence="1">
    <location>
        <begin position="25"/>
        <end position="48"/>
    </location>
</feature>
<dbReference type="HOGENOM" id="CLU_1141990_0_0_7"/>
<keyword evidence="3" id="KW-1185">Reference proteome</keyword>
<feature type="region of interest" description="Disordered" evidence="1">
    <location>
        <begin position="1"/>
        <end position="53"/>
    </location>
</feature>
<dbReference type="KEGG" id="scl:sce0451"/>
<dbReference type="EMBL" id="AM746676">
    <property type="protein sequence ID" value="CAN90608.1"/>
    <property type="molecule type" value="Genomic_DNA"/>
</dbReference>
<sequence length="243" mass="25593">MAGCNARTPGSGGDAATTGAKPQGAPASTSAAPSSSRPEAAPAASRSSDVPPAVDRAAFSPVTLETIQRAQHEITGDHAVGVNLQPYCEPEAQAPGSTSPAGEMAWPALRVTDYQPLHDLLSKHPSFIGVVPERKRRSIVGVFEPDFQDWASIQAQIPVPRRVPVELRPGCHTRKQRELAQQALEALRKEPAVGSALHAWAPDASIAGLRVFVLPGDTATAALVAERLGSIANVWFSRPFGNH</sequence>
<evidence type="ECO:0000256" key="1">
    <source>
        <dbReference type="SAM" id="MobiDB-lite"/>
    </source>
</evidence>
<evidence type="ECO:0000313" key="3">
    <source>
        <dbReference type="Proteomes" id="UP000002139"/>
    </source>
</evidence>
<proteinExistence type="predicted"/>
<gene>
    <name evidence="2" type="ordered locus">sce0451</name>
</gene>